<evidence type="ECO:0000256" key="5">
    <source>
        <dbReference type="ARBA" id="ARBA00022989"/>
    </source>
</evidence>
<evidence type="ECO:0000256" key="7">
    <source>
        <dbReference type="ARBA" id="ARBA00023157"/>
    </source>
</evidence>
<keyword evidence="7" id="KW-1015">Disulfide bond</keyword>
<evidence type="ECO:0000256" key="10">
    <source>
        <dbReference type="ARBA" id="ARBA00023319"/>
    </source>
</evidence>
<reference evidence="12" key="1">
    <citation type="submission" date="2023-07" db="EMBL/GenBank/DDBJ databases">
        <authorList>
            <person name="Stuckert A."/>
        </authorList>
    </citation>
    <scope>NUCLEOTIDE SEQUENCE</scope>
</reference>
<dbReference type="InterPro" id="IPR013106">
    <property type="entry name" value="Ig_V-set"/>
</dbReference>
<evidence type="ECO:0000259" key="11">
    <source>
        <dbReference type="PROSITE" id="PS50835"/>
    </source>
</evidence>
<keyword evidence="4" id="KW-0732">Signal</keyword>
<keyword evidence="3" id="KW-0812">Transmembrane</keyword>
<dbReference type="SUPFAM" id="SSF48726">
    <property type="entry name" value="Immunoglobulin"/>
    <property type="match status" value="2"/>
</dbReference>
<keyword evidence="6" id="KW-0472">Membrane</keyword>
<accession>A0ABN9KWQ3</accession>
<keyword evidence="2" id="KW-1003">Cell membrane</keyword>
<protein>
    <recommendedName>
        <fullName evidence="11">Ig-like domain-containing protein</fullName>
    </recommendedName>
</protein>
<dbReference type="InterPro" id="IPR013783">
    <property type="entry name" value="Ig-like_fold"/>
</dbReference>
<evidence type="ECO:0000256" key="3">
    <source>
        <dbReference type="ARBA" id="ARBA00022692"/>
    </source>
</evidence>
<dbReference type="Proteomes" id="UP001176940">
    <property type="component" value="Unassembled WGS sequence"/>
</dbReference>
<keyword evidence="13" id="KW-1185">Reference proteome</keyword>
<dbReference type="PANTHER" id="PTHR25466">
    <property type="entry name" value="T-LYMPHOCYTE ACTIVATION ANTIGEN"/>
    <property type="match status" value="1"/>
</dbReference>
<sequence>MLGSLHGSVELPCVYNQLPDAIEKINVYWQLRNCTPDLVVAAVMSGEVDMKFVDERFKGRAHFNPEGLRAGNFNLSIRNLSLHDSGTYVCIILWSPSYIEILYNTTVELKVTAEFSTPLMDVPEPGKLLYGQEVNFTCKSQGGLELPIIMWINYSDGSRIQNGRVHEVIHQDGEFINVMSTITLNITSNINISCVIVTKNGNLTSQHCESTTTLNFR</sequence>
<gene>
    <name evidence="12" type="ORF">RIMI_LOCUS2918656</name>
</gene>
<evidence type="ECO:0000256" key="1">
    <source>
        <dbReference type="ARBA" id="ARBA00004251"/>
    </source>
</evidence>
<dbReference type="InterPro" id="IPR036179">
    <property type="entry name" value="Ig-like_dom_sf"/>
</dbReference>
<dbReference type="PANTHER" id="PTHR25466:SF17">
    <property type="entry name" value="IG-LIKE DOMAIN-CONTAINING PROTEIN"/>
    <property type="match status" value="1"/>
</dbReference>
<organism evidence="12 13">
    <name type="scientific">Ranitomeya imitator</name>
    <name type="common">mimic poison frog</name>
    <dbReference type="NCBI Taxonomy" id="111125"/>
    <lineage>
        <taxon>Eukaryota</taxon>
        <taxon>Metazoa</taxon>
        <taxon>Chordata</taxon>
        <taxon>Craniata</taxon>
        <taxon>Vertebrata</taxon>
        <taxon>Euteleostomi</taxon>
        <taxon>Amphibia</taxon>
        <taxon>Batrachia</taxon>
        <taxon>Anura</taxon>
        <taxon>Neobatrachia</taxon>
        <taxon>Hyloidea</taxon>
        <taxon>Dendrobatidae</taxon>
        <taxon>Dendrobatinae</taxon>
        <taxon>Ranitomeya</taxon>
    </lineage>
</organism>
<dbReference type="EMBL" id="CAUEEQ010004237">
    <property type="protein sequence ID" value="CAJ0926940.1"/>
    <property type="molecule type" value="Genomic_DNA"/>
</dbReference>
<evidence type="ECO:0000256" key="9">
    <source>
        <dbReference type="ARBA" id="ARBA00023180"/>
    </source>
</evidence>
<comment type="caution">
    <text evidence="12">The sequence shown here is derived from an EMBL/GenBank/DDBJ whole genome shotgun (WGS) entry which is preliminary data.</text>
</comment>
<evidence type="ECO:0000313" key="12">
    <source>
        <dbReference type="EMBL" id="CAJ0926940.1"/>
    </source>
</evidence>
<dbReference type="PROSITE" id="PS50835">
    <property type="entry name" value="IG_LIKE"/>
    <property type="match status" value="1"/>
</dbReference>
<keyword evidence="5" id="KW-1133">Transmembrane helix</keyword>
<keyword evidence="8" id="KW-0675">Receptor</keyword>
<evidence type="ECO:0000256" key="4">
    <source>
        <dbReference type="ARBA" id="ARBA00022729"/>
    </source>
</evidence>
<evidence type="ECO:0000313" key="13">
    <source>
        <dbReference type="Proteomes" id="UP001176940"/>
    </source>
</evidence>
<dbReference type="InterPro" id="IPR051713">
    <property type="entry name" value="T-cell_Activation_Regulation"/>
</dbReference>
<dbReference type="InterPro" id="IPR007110">
    <property type="entry name" value="Ig-like_dom"/>
</dbReference>
<name>A0ABN9KWQ3_9NEOB</name>
<dbReference type="Gene3D" id="2.60.40.10">
    <property type="entry name" value="Immunoglobulins"/>
    <property type="match status" value="2"/>
</dbReference>
<proteinExistence type="predicted"/>
<evidence type="ECO:0000256" key="2">
    <source>
        <dbReference type="ARBA" id="ARBA00022475"/>
    </source>
</evidence>
<dbReference type="Pfam" id="PF07686">
    <property type="entry name" value="V-set"/>
    <property type="match status" value="1"/>
</dbReference>
<keyword evidence="9" id="KW-0325">Glycoprotein</keyword>
<evidence type="ECO:0000256" key="8">
    <source>
        <dbReference type="ARBA" id="ARBA00023170"/>
    </source>
</evidence>
<keyword evidence="10" id="KW-0393">Immunoglobulin domain</keyword>
<evidence type="ECO:0000256" key="6">
    <source>
        <dbReference type="ARBA" id="ARBA00023136"/>
    </source>
</evidence>
<comment type="subcellular location">
    <subcellularLocation>
        <location evidence="1">Cell membrane</location>
        <topology evidence="1">Single-pass type I membrane protein</topology>
    </subcellularLocation>
</comment>
<feature type="domain" description="Ig-like" evidence="11">
    <location>
        <begin position="1"/>
        <end position="92"/>
    </location>
</feature>